<accession>A0A392SFX1</accession>
<evidence type="ECO:0000313" key="2">
    <source>
        <dbReference type="EMBL" id="MCI46825.1"/>
    </source>
</evidence>
<keyword evidence="1" id="KW-0812">Transmembrane</keyword>
<proteinExistence type="predicted"/>
<dbReference type="EMBL" id="LXQA010363336">
    <property type="protein sequence ID" value="MCI46825.1"/>
    <property type="molecule type" value="Genomic_DNA"/>
</dbReference>
<keyword evidence="1" id="KW-1133">Transmembrane helix</keyword>
<name>A0A392SFX1_9FABA</name>
<evidence type="ECO:0000256" key="1">
    <source>
        <dbReference type="SAM" id="Phobius"/>
    </source>
</evidence>
<organism evidence="2 3">
    <name type="scientific">Trifolium medium</name>
    <dbReference type="NCBI Taxonomy" id="97028"/>
    <lineage>
        <taxon>Eukaryota</taxon>
        <taxon>Viridiplantae</taxon>
        <taxon>Streptophyta</taxon>
        <taxon>Embryophyta</taxon>
        <taxon>Tracheophyta</taxon>
        <taxon>Spermatophyta</taxon>
        <taxon>Magnoliopsida</taxon>
        <taxon>eudicotyledons</taxon>
        <taxon>Gunneridae</taxon>
        <taxon>Pentapetalae</taxon>
        <taxon>rosids</taxon>
        <taxon>fabids</taxon>
        <taxon>Fabales</taxon>
        <taxon>Fabaceae</taxon>
        <taxon>Papilionoideae</taxon>
        <taxon>50 kb inversion clade</taxon>
        <taxon>NPAAA clade</taxon>
        <taxon>Hologalegina</taxon>
        <taxon>IRL clade</taxon>
        <taxon>Trifolieae</taxon>
        <taxon>Trifolium</taxon>
    </lineage>
</organism>
<keyword evidence="1" id="KW-0472">Membrane</keyword>
<dbReference type="Proteomes" id="UP000265520">
    <property type="component" value="Unassembled WGS sequence"/>
</dbReference>
<dbReference type="AlphaFoldDB" id="A0A392SFX1"/>
<keyword evidence="3" id="KW-1185">Reference proteome</keyword>
<reference evidence="2 3" key="1">
    <citation type="journal article" date="2018" name="Front. Plant Sci.">
        <title>Red Clover (Trifolium pratense) and Zigzag Clover (T. medium) - A Picture of Genomic Similarities and Differences.</title>
        <authorList>
            <person name="Dluhosova J."/>
            <person name="Istvanek J."/>
            <person name="Nedelnik J."/>
            <person name="Repkova J."/>
        </authorList>
    </citation>
    <scope>NUCLEOTIDE SEQUENCE [LARGE SCALE GENOMIC DNA]</scope>
    <source>
        <strain evidence="3">cv. 10/8</strain>
        <tissue evidence="2">Leaf</tissue>
    </source>
</reference>
<sequence length="85" mass="9468">MVAQRASQREDSLPVAFCHCSEGLSDWWSLSFAVSRPASLTGQNFMIWLFGGFGSEYELVILAASLSMRVVCLCYMFGGIWMAFV</sequence>
<comment type="caution">
    <text evidence="2">The sequence shown here is derived from an EMBL/GenBank/DDBJ whole genome shotgun (WGS) entry which is preliminary data.</text>
</comment>
<evidence type="ECO:0000313" key="3">
    <source>
        <dbReference type="Proteomes" id="UP000265520"/>
    </source>
</evidence>
<protein>
    <submittedName>
        <fullName evidence="2">Uncharacterized protein</fullName>
    </submittedName>
</protein>
<feature type="transmembrane region" description="Helical" evidence="1">
    <location>
        <begin position="59"/>
        <end position="84"/>
    </location>
</feature>